<dbReference type="AlphaFoldDB" id="X1HH71"/>
<sequence>MSELVFSNIIEFIYAIYDYKASKNERIFELEHLRAEIIENGYRGNKRNVLSRISYLINQLNKRGE</sequence>
<name>X1HH71_9ZZZZ</name>
<protein>
    <submittedName>
        <fullName evidence="1">Uncharacterized protein</fullName>
    </submittedName>
</protein>
<evidence type="ECO:0000313" key="1">
    <source>
        <dbReference type="EMBL" id="GAH44648.1"/>
    </source>
</evidence>
<gene>
    <name evidence="1" type="ORF">S03H2_11890</name>
</gene>
<comment type="caution">
    <text evidence="1">The sequence shown here is derived from an EMBL/GenBank/DDBJ whole genome shotgun (WGS) entry which is preliminary data.</text>
</comment>
<reference evidence="1" key="1">
    <citation type="journal article" date="2014" name="Front. Microbiol.">
        <title>High frequency of phylogenetically diverse reductive dehalogenase-homologous genes in deep subseafloor sedimentary metagenomes.</title>
        <authorList>
            <person name="Kawai M."/>
            <person name="Futagami T."/>
            <person name="Toyoda A."/>
            <person name="Takaki Y."/>
            <person name="Nishi S."/>
            <person name="Hori S."/>
            <person name="Arai W."/>
            <person name="Tsubouchi T."/>
            <person name="Morono Y."/>
            <person name="Uchiyama I."/>
            <person name="Ito T."/>
            <person name="Fujiyama A."/>
            <person name="Inagaki F."/>
            <person name="Takami H."/>
        </authorList>
    </citation>
    <scope>NUCLEOTIDE SEQUENCE</scope>
    <source>
        <strain evidence="1">Expedition CK06-06</strain>
    </source>
</reference>
<organism evidence="1">
    <name type="scientific">marine sediment metagenome</name>
    <dbReference type="NCBI Taxonomy" id="412755"/>
    <lineage>
        <taxon>unclassified sequences</taxon>
        <taxon>metagenomes</taxon>
        <taxon>ecological metagenomes</taxon>
    </lineage>
</organism>
<dbReference type="EMBL" id="BARU01006053">
    <property type="protein sequence ID" value="GAH44648.1"/>
    <property type="molecule type" value="Genomic_DNA"/>
</dbReference>
<proteinExistence type="predicted"/>
<accession>X1HH71</accession>